<gene>
    <name evidence="8" type="ORF">OSB1V03_LOCUS12603</name>
</gene>
<dbReference type="EMBL" id="OC865158">
    <property type="protein sequence ID" value="CAD7632198.1"/>
    <property type="molecule type" value="Genomic_DNA"/>
</dbReference>
<feature type="region of interest" description="Disordered" evidence="5">
    <location>
        <begin position="1"/>
        <end position="44"/>
    </location>
</feature>
<name>A0A7R9KZ88_9ACAR</name>
<comment type="subcellular location">
    <subcellularLocation>
        <location evidence="1">Membrane</location>
        <topology evidence="1">Multi-pass membrane protein</topology>
    </subcellularLocation>
</comment>
<keyword evidence="2 6" id="KW-0812">Transmembrane</keyword>
<evidence type="ECO:0000256" key="2">
    <source>
        <dbReference type="ARBA" id="ARBA00022692"/>
    </source>
</evidence>
<dbReference type="EMBL" id="CAJPIZ010010583">
    <property type="protein sequence ID" value="CAG2112628.1"/>
    <property type="molecule type" value="Genomic_DNA"/>
</dbReference>
<evidence type="ECO:0000256" key="1">
    <source>
        <dbReference type="ARBA" id="ARBA00004141"/>
    </source>
</evidence>
<feature type="transmembrane region" description="Helical" evidence="6">
    <location>
        <begin position="229"/>
        <end position="251"/>
    </location>
</feature>
<evidence type="ECO:0000313" key="9">
    <source>
        <dbReference type="Proteomes" id="UP000759131"/>
    </source>
</evidence>
<feature type="non-terminal residue" evidence="8">
    <location>
        <position position="1"/>
    </location>
</feature>
<organism evidence="8">
    <name type="scientific">Medioppia subpectinata</name>
    <dbReference type="NCBI Taxonomy" id="1979941"/>
    <lineage>
        <taxon>Eukaryota</taxon>
        <taxon>Metazoa</taxon>
        <taxon>Ecdysozoa</taxon>
        <taxon>Arthropoda</taxon>
        <taxon>Chelicerata</taxon>
        <taxon>Arachnida</taxon>
        <taxon>Acari</taxon>
        <taxon>Acariformes</taxon>
        <taxon>Sarcoptiformes</taxon>
        <taxon>Oribatida</taxon>
        <taxon>Brachypylina</taxon>
        <taxon>Oppioidea</taxon>
        <taxon>Oppiidae</taxon>
        <taxon>Medioppia</taxon>
    </lineage>
</organism>
<evidence type="ECO:0000259" key="7">
    <source>
        <dbReference type="Pfam" id="PF00520"/>
    </source>
</evidence>
<dbReference type="PANTHER" id="PTHR47735:SF9">
    <property type="entry name" value="POTASSIUM VOLTAGE-GATED CHANNEL SUBFAMILY KQT MEMBER 4-LIKE ISOFORM X1"/>
    <property type="match status" value="1"/>
</dbReference>
<evidence type="ECO:0000313" key="8">
    <source>
        <dbReference type="EMBL" id="CAD7632198.1"/>
    </source>
</evidence>
<dbReference type="AlphaFoldDB" id="A0A7R9KZ88"/>
<sequence length="568" mass="63994">KMLTRVQRELSSVHPLSLYRKQRRSSSTAPGSAGRRQSVTVSGVNGHANGPVNCAPPAGQALVANCSTSTTTSSTATTVVANDNSVGAKRLKKILSEVKERREIRERKKSDLQDMDGSDPDITVYFTDPEFTKTINYQEKLKVYNFLNNPQSFWARSYHILVFMFVFAGLIVTVFSNIGKFASSAWKFIYLFEKFIIIWFSFEFILRLWSSSCKQQYEGWRGKIRYLSVPAHVLDLIIICSSILIVIPIHTRNGSEVFAVSAFRGFHRFFSVLQIVTLNRQLKPWKVLSSVIYDQREQLFIIFYIEFIVLCILAYISYIVEKDDNEQFDNIAEAMWWSVVTLSTVGYGDRIPVTWLGKLVSSVFTVLGVAIFALPAGIIGAGLALKIEEEERNRQRRKKKVAAATLIQCAWRLSKANVNIIESYKYGQLDVMSKVGHMQTTIDTIGTRVGLNENSIQSSQSVLNQKIDSIDALITEIQHKLDQQMAIIARLCGHIRCLITGSSTVSMRSHAMAYKRSIRVVTVNGGRSKGSVIYYLFVDCIDEIARNGIQAVNTYCDCKHGSEWQTVA</sequence>
<dbReference type="Gene3D" id="6.10.140.1910">
    <property type="match status" value="1"/>
</dbReference>
<dbReference type="Gene3D" id="1.10.287.70">
    <property type="match status" value="1"/>
</dbReference>
<dbReference type="SUPFAM" id="SSF81324">
    <property type="entry name" value="Voltage-gated potassium channels"/>
    <property type="match status" value="1"/>
</dbReference>
<dbReference type="Proteomes" id="UP000759131">
    <property type="component" value="Unassembled WGS sequence"/>
</dbReference>
<dbReference type="GO" id="GO:0005249">
    <property type="term" value="F:voltage-gated potassium channel activity"/>
    <property type="evidence" value="ECO:0007669"/>
    <property type="project" value="InterPro"/>
</dbReference>
<dbReference type="InterPro" id="IPR027359">
    <property type="entry name" value="Volt_channel_dom_sf"/>
</dbReference>
<protein>
    <recommendedName>
        <fullName evidence="7">Ion transport domain-containing protein</fullName>
    </recommendedName>
</protein>
<accession>A0A7R9KZ88</accession>
<dbReference type="Gene3D" id="1.20.120.350">
    <property type="entry name" value="Voltage-gated potassium channels. Chain C"/>
    <property type="match status" value="1"/>
</dbReference>
<evidence type="ECO:0000256" key="6">
    <source>
        <dbReference type="SAM" id="Phobius"/>
    </source>
</evidence>
<evidence type="ECO:0000256" key="4">
    <source>
        <dbReference type="ARBA" id="ARBA00023136"/>
    </source>
</evidence>
<evidence type="ECO:0000256" key="3">
    <source>
        <dbReference type="ARBA" id="ARBA00022989"/>
    </source>
</evidence>
<feature type="transmembrane region" description="Helical" evidence="6">
    <location>
        <begin position="363"/>
        <end position="387"/>
    </location>
</feature>
<feature type="domain" description="Ion transport" evidence="7">
    <location>
        <begin position="156"/>
        <end position="383"/>
    </location>
</feature>
<dbReference type="Pfam" id="PF00520">
    <property type="entry name" value="Ion_trans"/>
    <property type="match status" value="1"/>
</dbReference>
<keyword evidence="3 6" id="KW-1133">Transmembrane helix</keyword>
<feature type="compositionally biased region" description="Polar residues" evidence="5">
    <location>
        <begin position="25"/>
        <end position="43"/>
    </location>
</feature>
<reference evidence="8" key="1">
    <citation type="submission" date="2020-11" db="EMBL/GenBank/DDBJ databases">
        <authorList>
            <person name="Tran Van P."/>
        </authorList>
    </citation>
    <scope>NUCLEOTIDE SEQUENCE</scope>
</reference>
<dbReference type="PRINTS" id="PR00169">
    <property type="entry name" value="KCHANNEL"/>
</dbReference>
<feature type="transmembrane region" description="Helical" evidence="6">
    <location>
        <begin position="158"/>
        <end position="176"/>
    </location>
</feature>
<dbReference type="PANTHER" id="PTHR47735">
    <property type="entry name" value="POTASSIUM VOLTAGE-GATED CHANNEL SUBFAMILY KQT MEMBER 4"/>
    <property type="match status" value="1"/>
</dbReference>
<keyword evidence="9" id="KW-1185">Reference proteome</keyword>
<dbReference type="InterPro" id="IPR005821">
    <property type="entry name" value="Ion_trans_dom"/>
</dbReference>
<feature type="transmembrane region" description="Helical" evidence="6">
    <location>
        <begin position="299"/>
        <end position="320"/>
    </location>
</feature>
<dbReference type="GO" id="GO:0008076">
    <property type="term" value="C:voltage-gated potassium channel complex"/>
    <property type="evidence" value="ECO:0007669"/>
    <property type="project" value="TreeGrafter"/>
</dbReference>
<dbReference type="PRINTS" id="PR01459">
    <property type="entry name" value="KCNQCHANNEL"/>
</dbReference>
<evidence type="ECO:0000256" key="5">
    <source>
        <dbReference type="SAM" id="MobiDB-lite"/>
    </source>
</evidence>
<dbReference type="InterPro" id="IPR003937">
    <property type="entry name" value="K_chnl_volt-dep_KCNQ"/>
</dbReference>
<dbReference type="OrthoDB" id="8879391at2759"/>
<proteinExistence type="predicted"/>
<keyword evidence="4 6" id="KW-0472">Membrane</keyword>
<feature type="transmembrane region" description="Helical" evidence="6">
    <location>
        <begin position="188"/>
        <end position="209"/>
    </location>
</feature>